<keyword evidence="2" id="KW-1185">Reference proteome</keyword>
<dbReference type="Proteomes" id="UP000516369">
    <property type="component" value="Chromosome"/>
</dbReference>
<protein>
    <submittedName>
        <fullName evidence="1">Uncharacterized protein</fullName>
    </submittedName>
</protein>
<proteinExistence type="predicted"/>
<gene>
    <name evidence="1" type="ORF">HQ394_06960</name>
</gene>
<accession>A0A7H1N096</accession>
<reference evidence="1 2" key="1">
    <citation type="submission" date="2020-05" db="EMBL/GenBank/DDBJ databases">
        <title>Complete closed genome sequence of Defluviicoccus vanus.</title>
        <authorList>
            <person name="Bessarab I."/>
            <person name="Arumugam K."/>
            <person name="Maszenan A.M."/>
            <person name="Seviour R.J."/>
            <person name="Williams R.B."/>
        </authorList>
    </citation>
    <scope>NUCLEOTIDE SEQUENCE [LARGE SCALE GENOMIC DNA]</scope>
    <source>
        <strain evidence="1 2">Ben 114</strain>
    </source>
</reference>
<evidence type="ECO:0000313" key="1">
    <source>
        <dbReference type="EMBL" id="QNT69132.1"/>
    </source>
</evidence>
<organism evidence="1 2">
    <name type="scientific">Defluviicoccus vanus</name>
    <dbReference type="NCBI Taxonomy" id="111831"/>
    <lineage>
        <taxon>Bacteria</taxon>
        <taxon>Pseudomonadati</taxon>
        <taxon>Pseudomonadota</taxon>
        <taxon>Alphaproteobacteria</taxon>
        <taxon>Rhodospirillales</taxon>
        <taxon>Rhodospirillaceae</taxon>
        <taxon>Defluviicoccus</taxon>
    </lineage>
</organism>
<dbReference type="KEGG" id="dvn:HQ394_06960"/>
<dbReference type="AlphaFoldDB" id="A0A7H1N096"/>
<dbReference type="RefSeq" id="WP_190262644.1">
    <property type="nucleotide sequence ID" value="NZ_CP053923.1"/>
</dbReference>
<evidence type="ECO:0000313" key="2">
    <source>
        <dbReference type="Proteomes" id="UP000516369"/>
    </source>
</evidence>
<name>A0A7H1N096_9PROT</name>
<dbReference type="EMBL" id="CP053923">
    <property type="protein sequence ID" value="QNT69132.1"/>
    <property type="molecule type" value="Genomic_DNA"/>
</dbReference>
<sequence>MTITILPTNNQAWGFWGSIGNHADQSEAWTLAMKAVGQATGCTPEAARDFLDSRHGRHFADDVANGAFAGLAIAAAIDAAVERWMNWTIGKRAEREHGIPRDLPYLTGWVMNAAIEAEITG</sequence>